<dbReference type="EMBL" id="JADIIN010000016">
    <property type="protein sequence ID" value="MBF4468116.1"/>
    <property type="molecule type" value="Genomic_DNA"/>
</dbReference>
<organism evidence="1 2">
    <name type="scientific">Methanobrevibacter arboriphilus</name>
    <dbReference type="NCBI Taxonomy" id="39441"/>
    <lineage>
        <taxon>Archaea</taxon>
        <taxon>Methanobacteriati</taxon>
        <taxon>Methanobacteriota</taxon>
        <taxon>Methanomada group</taxon>
        <taxon>Methanobacteria</taxon>
        <taxon>Methanobacteriales</taxon>
        <taxon>Methanobacteriaceae</taxon>
        <taxon>Methanobrevibacter</taxon>
    </lineage>
</organism>
<proteinExistence type="predicted"/>
<gene>
    <name evidence="1" type="ORF">ISP01_01795</name>
</gene>
<evidence type="ECO:0000313" key="1">
    <source>
        <dbReference type="EMBL" id="MBF4468116.1"/>
    </source>
</evidence>
<dbReference type="GeneID" id="66132244"/>
<sequence length="144" mass="16971">MKIFTMGSSGKTAEEFFNNIDKNKVELLLDVRLHNHSQLLGFTKGTDLEYFLDKLSSCEYVHDEMFCTTEDVLKEYRKKTIGWKEYKKHYLELMKKRDMVSLFKKEHGNHDNVLILCSEKEPDTCHRILLADKLAEKPEDVTHL</sequence>
<name>A0A843AG94_METAZ</name>
<dbReference type="AlphaFoldDB" id="A0A843AG94"/>
<evidence type="ECO:0000313" key="2">
    <source>
        <dbReference type="Proteomes" id="UP000658733"/>
    </source>
</evidence>
<dbReference type="Pfam" id="PF04343">
    <property type="entry name" value="DUF488"/>
    <property type="match status" value="1"/>
</dbReference>
<reference evidence="1" key="1">
    <citation type="submission" date="2020-10" db="EMBL/GenBank/DDBJ databases">
        <title>Dehalococcoides mccartyi of a TCE/Cr reducing biochatode.</title>
        <authorList>
            <person name="Matturro B."/>
        </authorList>
    </citation>
    <scope>NUCLEOTIDE SEQUENCE</scope>
    <source>
        <strain evidence="1">Bin4</strain>
    </source>
</reference>
<protein>
    <submittedName>
        <fullName evidence="1">DUF488 domain-containing protein</fullName>
    </submittedName>
</protein>
<dbReference type="InterPro" id="IPR007438">
    <property type="entry name" value="DUF488"/>
</dbReference>
<accession>A0A843AG94</accession>
<dbReference type="Proteomes" id="UP000658733">
    <property type="component" value="Unassembled WGS sequence"/>
</dbReference>
<dbReference type="PANTHER" id="PTHR39337:SF1">
    <property type="entry name" value="BLR5642 PROTEIN"/>
    <property type="match status" value="1"/>
</dbReference>
<dbReference type="PANTHER" id="PTHR39337">
    <property type="entry name" value="BLR5642 PROTEIN"/>
    <property type="match status" value="1"/>
</dbReference>
<dbReference type="RefSeq" id="WP_221061623.1">
    <property type="nucleotide sequence ID" value="NZ_AP019779.1"/>
</dbReference>
<comment type="caution">
    <text evidence="1">The sequence shown here is derived from an EMBL/GenBank/DDBJ whole genome shotgun (WGS) entry which is preliminary data.</text>
</comment>